<dbReference type="PROSITE" id="PS50016">
    <property type="entry name" value="ZF_PHD_2"/>
    <property type="match status" value="1"/>
</dbReference>
<feature type="compositionally biased region" description="Polar residues" evidence="8">
    <location>
        <begin position="113"/>
        <end position="123"/>
    </location>
</feature>
<feature type="compositionally biased region" description="Basic residues" evidence="8">
    <location>
        <begin position="144"/>
        <end position="163"/>
    </location>
</feature>
<comment type="subcellular location">
    <subcellularLocation>
        <location evidence="1">Nucleus</location>
    </subcellularLocation>
</comment>
<dbReference type="RefSeq" id="XP_503285.3">
    <property type="nucleotide sequence ID" value="XM_503285.3"/>
</dbReference>
<dbReference type="AlphaFoldDB" id="A0A1D8NG86"/>
<reference evidence="10 11" key="1">
    <citation type="journal article" date="2016" name="PLoS ONE">
        <title>Sequence Assembly of Yarrowia lipolytica Strain W29/CLIB89 Shows Transposable Element Diversity.</title>
        <authorList>
            <person name="Magnan C."/>
            <person name="Yu J."/>
            <person name="Chang I."/>
            <person name="Jahn E."/>
            <person name="Kanomata Y."/>
            <person name="Wu J."/>
            <person name="Zeller M."/>
            <person name="Oakes M."/>
            <person name="Baldi P."/>
            <person name="Sandmeyer S."/>
        </authorList>
    </citation>
    <scope>NUCLEOTIDE SEQUENCE [LARGE SCALE GENOMIC DNA]</scope>
    <source>
        <strain evidence="11">CLIB89(W29)</strain>
    </source>
</reference>
<evidence type="ECO:0000256" key="7">
    <source>
        <dbReference type="SAM" id="Coils"/>
    </source>
</evidence>
<name>A0A1D8NG86_YARLL</name>
<dbReference type="VEuPathDB" id="FungiDB:YALI1_D34022g"/>
<dbReference type="GO" id="GO:0045893">
    <property type="term" value="P:positive regulation of DNA-templated transcription"/>
    <property type="evidence" value="ECO:0007669"/>
    <property type="project" value="TreeGrafter"/>
</dbReference>
<evidence type="ECO:0000256" key="4">
    <source>
        <dbReference type="ARBA" id="ARBA00022833"/>
    </source>
</evidence>
<evidence type="ECO:0000313" key="10">
    <source>
        <dbReference type="EMBL" id="AOW04648.1"/>
    </source>
</evidence>
<dbReference type="VEuPathDB" id="FungiDB:YALI0_D25696g"/>
<evidence type="ECO:0000256" key="1">
    <source>
        <dbReference type="ARBA" id="ARBA00004123"/>
    </source>
</evidence>
<evidence type="ECO:0000256" key="3">
    <source>
        <dbReference type="ARBA" id="ARBA00022771"/>
    </source>
</evidence>
<dbReference type="InterPro" id="IPR037869">
    <property type="entry name" value="Spp1/CFP1"/>
</dbReference>
<evidence type="ECO:0000313" key="11">
    <source>
        <dbReference type="Proteomes" id="UP000182444"/>
    </source>
</evidence>
<evidence type="ECO:0000256" key="8">
    <source>
        <dbReference type="SAM" id="MobiDB-lite"/>
    </source>
</evidence>
<dbReference type="KEGG" id="yli:2910345"/>
<accession>A0A1D8NG86</accession>
<keyword evidence="3 6" id="KW-0863">Zinc-finger</keyword>
<evidence type="ECO:0000256" key="6">
    <source>
        <dbReference type="PROSITE-ProRule" id="PRU00146"/>
    </source>
</evidence>
<feature type="compositionally biased region" description="Acidic residues" evidence="8">
    <location>
        <begin position="59"/>
        <end position="69"/>
    </location>
</feature>
<feature type="coiled-coil region" evidence="7">
    <location>
        <begin position="467"/>
        <end position="494"/>
    </location>
</feature>
<dbReference type="EMBL" id="CP017556">
    <property type="protein sequence ID" value="AOW04648.1"/>
    <property type="molecule type" value="Genomic_DNA"/>
</dbReference>
<dbReference type="GeneID" id="2910345"/>
<evidence type="ECO:0000259" key="9">
    <source>
        <dbReference type="PROSITE" id="PS50016"/>
    </source>
</evidence>
<proteinExistence type="predicted"/>
<dbReference type="Proteomes" id="UP000182444">
    <property type="component" value="Chromosome 1D"/>
</dbReference>
<feature type="compositionally biased region" description="Basic and acidic residues" evidence="8">
    <location>
        <begin position="93"/>
        <end position="105"/>
    </location>
</feature>
<keyword evidence="7" id="KW-0175">Coiled coil</keyword>
<gene>
    <name evidence="10" type="ORF">YALI1_D34022g</name>
</gene>
<dbReference type="GO" id="GO:0048188">
    <property type="term" value="C:Set1C/COMPASS complex"/>
    <property type="evidence" value="ECO:0007669"/>
    <property type="project" value="InterPro"/>
</dbReference>
<sequence>MYISPCIQYYTITNSTTPHNMSSNDATSDDTDATVEEDFKREPETAANLESNPPSDPPVENEEASDSDEPSGGFSYSLLKKSVPMKENQAETAKPESVMKSDPVVKAELLTSEAGSATPSATESPRETPSDLMSPDPDHIPSKSSKRRQPKPKSRPAPKKKLKVAVAKDYKLPPGAPPVDTSHHGDEDHQDLFCVCRRPDDGKWMIGCDYCEEWIHGSCVGITPARAKLMHKFCCPYCTHKAEKMRPGEEATVAHQMTLKHGTETTWKRVCRLEECHKAVSYPSKYCCREHGLEYMKGRVAALSTNSNSSVADDTEEPFGKLSEERLAAIVQQTPNLAAFKTLGSTTPVEASPVTPKQPSTQLKFVEQKLKYMTLVKDRTKSLSEEAATAAGVRKKDLCGYDSRLDKDHDIWANEFAAQDELVGIAMSDDTSKTVTPSHDALHNKEHICLQDKRKCYNHLGWAALITDRLNLQLAILQREMERSEGDEADLKEIERLRSVERKTWIK</sequence>
<dbReference type="CDD" id="cd15552">
    <property type="entry name" value="PHD_PHF3_like"/>
    <property type="match status" value="1"/>
</dbReference>
<feature type="region of interest" description="Disordered" evidence="8">
    <location>
        <begin position="13"/>
        <end position="187"/>
    </location>
</feature>
<keyword evidence="2" id="KW-0479">Metal-binding</keyword>
<dbReference type="SUPFAM" id="SSF57903">
    <property type="entry name" value="FYVE/PHD zinc finger"/>
    <property type="match status" value="1"/>
</dbReference>
<feature type="compositionally biased region" description="Acidic residues" evidence="8">
    <location>
        <begin position="27"/>
        <end position="36"/>
    </location>
</feature>
<dbReference type="PANTHER" id="PTHR46174">
    <property type="entry name" value="CXXC-TYPE ZINC FINGER PROTEIN 1"/>
    <property type="match status" value="1"/>
</dbReference>
<organism evidence="10 11">
    <name type="scientific">Yarrowia lipolytica</name>
    <name type="common">Candida lipolytica</name>
    <dbReference type="NCBI Taxonomy" id="4952"/>
    <lineage>
        <taxon>Eukaryota</taxon>
        <taxon>Fungi</taxon>
        <taxon>Dikarya</taxon>
        <taxon>Ascomycota</taxon>
        <taxon>Saccharomycotina</taxon>
        <taxon>Dipodascomycetes</taxon>
        <taxon>Dipodascales</taxon>
        <taxon>Dipodascales incertae sedis</taxon>
        <taxon>Yarrowia</taxon>
    </lineage>
</organism>
<protein>
    <recommendedName>
        <fullName evidence="9">PHD-type domain-containing protein</fullName>
    </recommendedName>
</protein>
<evidence type="ECO:0000256" key="2">
    <source>
        <dbReference type="ARBA" id="ARBA00022723"/>
    </source>
</evidence>
<evidence type="ECO:0000256" key="5">
    <source>
        <dbReference type="ARBA" id="ARBA00023242"/>
    </source>
</evidence>
<dbReference type="eggNOG" id="KOG1632">
    <property type="taxonomic scope" value="Eukaryota"/>
</dbReference>
<dbReference type="Gene3D" id="3.30.40.10">
    <property type="entry name" value="Zinc/RING finger domain, C3HC4 (zinc finger)"/>
    <property type="match status" value="1"/>
</dbReference>
<dbReference type="InterPro" id="IPR011011">
    <property type="entry name" value="Znf_FYVE_PHD"/>
</dbReference>
<dbReference type="SMART" id="SM00249">
    <property type="entry name" value="PHD"/>
    <property type="match status" value="1"/>
</dbReference>
<dbReference type="InterPro" id="IPR001965">
    <property type="entry name" value="Znf_PHD"/>
</dbReference>
<keyword evidence="4" id="KW-0862">Zinc</keyword>
<dbReference type="Pfam" id="PF00628">
    <property type="entry name" value="PHD"/>
    <property type="match status" value="1"/>
</dbReference>
<dbReference type="InterPro" id="IPR019787">
    <property type="entry name" value="Znf_PHD-finger"/>
</dbReference>
<dbReference type="InterPro" id="IPR013083">
    <property type="entry name" value="Znf_RING/FYVE/PHD"/>
</dbReference>
<feature type="domain" description="PHD-type" evidence="9">
    <location>
        <begin position="191"/>
        <end position="241"/>
    </location>
</feature>
<dbReference type="PANTHER" id="PTHR46174:SF1">
    <property type="entry name" value="CXXC-TYPE ZINC FINGER PROTEIN 1"/>
    <property type="match status" value="1"/>
</dbReference>
<dbReference type="GO" id="GO:0008270">
    <property type="term" value="F:zinc ion binding"/>
    <property type="evidence" value="ECO:0007669"/>
    <property type="project" value="UniProtKB-KW"/>
</dbReference>
<keyword evidence="5" id="KW-0539">Nucleus</keyword>